<keyword evidence="10" id="KW-1185">Reference proteome</keyword>
<dbReference type="SUPFAM" id="SSF56645">
    <property type="entry name" value="Acyl-CoA dehydrogenase NM domain-like"/>
    <property type="match status" value="1"/>
</dbReference>
<dbReference type="PANTHER" id="PTHR42803:SF3">
    <property type="entry name" value="ACYL-COA DEHYDROGENASE-RELATED"/>
    <property type="match status" value="1"/>
</dbReference>
<dbReference type="GO" id="GO:0050660">
    <property type="term" value="F:flavin adenine dinucleotide binding"/>
    <property type="evidence" value="ECO:0007669"/>
    <property type="project" value="InterPro"/>
</dbReference>
<organism evidence="9 10">
    <name type="scientific">Microvirga lupini</name>
    <dbReference type="NCBI Taxonomy" id="420324"/>
    <lineage>
        <taxon>Bacteria</taxon>
        <taxon>Pseudomonadati</taxon>
        <taxon>Pseudomonadota</taxon>
        <taxon>Alphaproteobacteria</taxon>
        <taxon>Hyphomicrobiales</taxon>
        <taxon>Methylobacteriaceae</taxon>
        <taxon>Microvirga</taxon>
    </lineage>
</organism>
<feature type="domain" description="Acyl-CoA oxidase/dehydrogenase middle" evidence="7">
    <location>
        <begin position="161"/>
        <end position="276"/>
    </location>
</feature>
<evidence type="ECO:0000259" key="7">
    <source>
        <dbReference type="Pfam" id="PF02770"/>
    </source>
</evidence>
<evidence type="ECO:0000256" key="5">
    <source>
        <dbReference type="RuleBase" id="RU362125"/>
    </source>
</evidence>
<evidence type="ECO:0000256" key="4">
    <source>
        <dbReference type="ARBA" id="ARBA00022827"/>
    </source>
</evidence>
<dbReference type="InterPro" id="IPR052166">
    <property type="entry name" value="Diverse_Acyl-CoA_DH"/>
</dbReference>
<dbReference type="InterPro" id="IPR025878">
    <property type="entry name" value="Acyl-CoA_dh-like_C_dom"/>
</dbReference>
<dbReference type="InterPro" id="IPR046373">
    <property type="entry name" value="Acyl-CoA_Oxase/DH_mid-dom_sf"/>
</dbReference>
<evidence type="ECO:0000259" key="8">
    <source>
        <dbReference type="Pfam" id="PF12806"/>
    </source>
</evidence>
<keyword evidence="4 5" id="KW-0274">FAD</keyword>
<dbReference type="InterPro" id="IPR006091">
    <property type="entry name" value="Acyl-CoA_Oxase/DH_mid-dom"/>
</dbReference>
<comment type="cofactor">
    <cofactor evidence="1 5">
        <name>FAD</name>
        <dbReference type="ChEBI" id="CHEBI:57692"/>
    </cofactor>
</comment>
<evidence type="ECO:0000256" key="3">
    <source>
        <dbReference type="ARBA" id="ARBA00022630"/>
    </source>
</evidence>
<dbReference type="EMBL" id="JACHWB010000001">
    <property type="protein sequence ID" value="MBB3018120.1"/>
    <property type="molecule type" value="Genomic_DNA"/>
</dbReference>
<dbReference type="Pfam" id="PF02770">
    <property type="entry name" value="Acyl-CoA_dh_M"/>
    <property type="match status" value="1"/>
</dbReference>
<dbReference type="GO" id="GO:0016627">
    <property type="term" value="F:oxidoreductase activity, acting on the CH-CH group of donors"/>
    <property type="evidence" value="ECO:0007669"/>
    <property type="project" value="InterPro"/>
</dbReference>
<evidence type="ECO:0000313" key="9">
    <source>
        <dbReference type="EMBL" id="MBB3018120.1"/>
    </source>
</evidence>
<sequence length="605" mass="65733">MASLIDRSNLDFLLNRWLKVDELLARPSFAMHDLAEVSAYLDLAEELAGDKFLTHYKLADQIEPTLTEEGVEVLPQIKRALEQFAAAGFFSAPFPETYGGLQFPELVQAAGLGLFMAANLATSAYAMLTIANARLLVAHGSPAQAEAFARPQIEGRVLGTMCLSEPQAGSSLGDIRTRAEPDGDSIYGPQYRITGNKMWISGGDQNISENIFHLVLAKIPETDGCLPEGTKGISLFIVPKFILAEDGSPGIRNDVDVAGINHKMGYRGTSNCLLNFGEGTRFRPGGRAGAVGYLVGEPGAGLAIMFHMMNEARINVGLGAASVACRAHLLSVAYSQERMQGRLERNNNPVPLIAHPDVRRMLLAQKCYAEGALSLILYAARLVDDRETAETDEERAEADLLLGLLTPAAKTWASEWGLAANDIAIQIHGGYGYTRDFDVEQLYRDNRLNPIHEGTTGIQGIDFVGRKIQKDGGAALITLGKRIRSTCISAAAADERLRNHAADLEAVWDEFVSLAQGYQDVGRDVMLSNATELLQAFGHLVVGWLWLDQALVTSTTKSPLQETKVACCDFYFQTEMPRVTNALHHLAHRSPLPATVPLGVFGVEQ</sequence>
<keyword evidence="5" id="KW-0560">Oxidoreductase</keyword>
<dbReference type="RefSeq" id="WP_183447958.1">
    <property type="nucleotide sequence ID" value="NZ_JACHWB010000001.1"/>
</dbReference>
<dbReference type="Pfam" id="PF12806">
    <property type="entry name" value="Acyl-CoA_dh_C"/>
    <property type="match status" value="1"/>
</dbReference>
<keyword evidence="3 5" id="KW-0285">Flavoprotein</keyword>
<gene>
    <name evidence="9" type="ORF">FHR70_001160</name>
</gene>
<protein>
    <submittedName>
        <fullName evidence="9">Alkylation response protein AidB-like acyl-CoA dehydrogenase</fullName>
    </submittedName>
</protein>
<feature type="domain" description="Acetyl-CoA dehydrogenase-like C-terminal" evidence="8">
    <location>
        <begin position="481"/>
        <end position="588"/>
    </location>
</feature>
<reference evidence="9 10" key="1">
    <citation type="submission" date="2020-08" db="EMBL/GenBank/DDBJ databases">
        <title>The Agave Microbiome: Exploring the role of microbial communities in plant adaptations to desert environments.</title>
        <authorList>
            <person name="Partida-Martinez L.P."/>
        </authorList>
    </citation>
    <scope>NUCLEOTIDE SEQUENCE [LARGE SCALE GENOMIC DNA]</scope>
    <source>
        <strain evidence="9 10">AT3.9</strain>
    </source>
</reference>
<dbReference type="AlphaFoldDB" id="A0A7W4VJU5"/>
<evidence type="ECO:0000256" key="1">
    <source>
        <dbReference type="ARBA" id="ARBA00001974"/>
    </source>
</evidence>
<dbReference type="Gene3D" id="2.40.110.10">
    <property type="entry name" value="Butyryl-CoA Dehydrogenase, subunit A, domain 2"/>
    <property type="match status" value="1"/>
</dbReference>
<accession>A0A7W4VJU5</accession>
<name>A0A7W4VJU5_9HYPH</name>
<dbReference type="SUPFAM" id="SSF47203">
    <property type="entry name" value="Acyl-CoA dehydrogenase C-terminal domain-like"/>
    <property type="match status" value="1"/>
</dbReference>
<dbReference type="InterPro" id="IPR036250">
    <property type="entry name" value="AcylCo_DH-like_C"/>
</dbReference>
<comment type="similarity">
    <text evidence="2 5">Belongs to the acyl-CoA dehydrogenase family.</text>
</comment>
<dbReference type="Pfam" id="PF00441">
    <property type="entry name" value="Acyl-CoA_dh_1"/>
    <property type="match status" value="1"/>
</dbReference>
<evidence type="ECO:0000256" key="2">
    <source>
        <dbReference type="ARBA" id="ARBA00009347"/>
    </source>
</evidence>
<dbReference type="InterPro" id="IPR009100">
    <property type="entry name" value="AcylCoA_DH/oxidase_NM_dom_sf"/>
</dbReference>
<proteinExistence type="inferred from homology"/>
<comment type="caution">
    <text evidence="9">The sequence shown here is derived from an EMBL/GenBank/DDBJ whole genome shotgun (WGS) entry which is preliminary data.</text>
</comment>
<feature type="domain" description="Acyl-CoA dehydrogenase/oxidase C-terminal" evidence="6">
    <location>
        <begin position="299"/>
        <end position="459"/>
    </location>
</feature>
<dbReference type="Gene3D" id="1.10.540.10">
    <property type="entry name" value="Acyl-CoA dehydrogenase/oxidase, N-terminal domain"/>
    <property type="match status" value="1"/>
</dbReference>
<dbReference type="InterPro" id="IPR009075">
    <property type="entry name" value="AcylCo_DH/oxidase_C"/>
</dbReference>
<evidence type="ECO:0000313" key="10">
    <source>
        <dbReference type="Proteomes" id="UP000532010"/>
    </source>
</evidence>
<dbReference type="InterPro" id="IPR037069">
    <property type="entry name" value="AcylCoA_DH/ox_N_sf"/>
</dbReference>
<dbReference type="Proteomes" id="UP000532010">
    <property type="component" value="Unassembled WGS sequence"/>
</dbReference>
<dbReference type="Gene3D" id="1.20.140.10">
    <property type="entry name" value="Butyryl-CoA Dehydrogenase, subunit A, domain 3"/>
    <property type="match status" value="1"/>
</dbReference>
<dbReference type="PANTHER" id="PTHR42803">
    <property type="entry name" value="ACYL-COA DEHYDROGENASE"/>
    <property type="match status" value="1"/>
</dbReference>
<evidence type="ECO:0000259" key="6">
    <source>
        <dbReference type="Pfam" id="PF00441"/>
    </source>
</evidence>